<evidence type="ECO:0000313" key="2">
    <source>
        <dbReference type="EMBL" id="GFC92127.1"/>
    </source>
</evidence>
<name>A0A699RZH6_TANCI</name>
<evidence type="ECO:0000313" key="1">
    <source>
        <dbReference type="EMBL" id="GFC90518.1"/>
    </source>
</evidence>
<accession>A0A699RZH6</accession>
<protein>
    <submittedName>
        <fullName evidence="1">Uncharacterized protein</fullName>
    </submittedName>
</protein>
<dbReference type="AlphaFoldDB" id="A0A699RZH6"/>
<comment type="caution">
    <text evidence="1">The sequence shown here is derived from an EMBL/GenBank/DDBJ whole genome shotgun (WGS) entry which is preliminary data.</text>
</comment>
<feature type="non-terminal residue" evidence="1">
    <location>
        <position position="1"/>
    </location>
</feature>
<dbReference type="EMBL" id="BKCJ011126825">
    <property type="protein sequence ID" value="GFC90518.1"/>
    <property type="molecule type" value="Genomic_DNA"/>
</dbReference>
<gene>
    <name evidence="1" type="ORF">Tci_862488</name>
    <name evidence="2" type="ORF">Tci_864097</name>
</gene>
<proteinExistence type="predicted"/>
<reference evidence="1" key="1">
    <citation type="journal article" date="2019" name="Sci. Rep.">
        <title>Draft genome of Tanacetum cinerariifolium, the natural source of mosquito coil.</title>
        <authorList>
            <person name="Yamashiro T."/>
            <person name="Shiraishi A."/>
            <person name="Satake H."/>
            <person name="Nakayama K."/>
        </authorList>
    </citation>
    <scope>NUCLEOTIDE SEQUENCE</scope>
</reference>
<organism evidence="1">
    <name type="scientific">Tanacetum cinerariifolium</name>
    <name type="common">Dalmatian daisy</name>
    <name type="synonym">Chrysanthemum cinerariifolium</name>
    <dbReference type="NCBI Taxonomy" id="118510"/>
    <lineage>
        <taxon>Eukaryota</taxon>
        <taxon>Viridiplantae</taxon>
        <taxon>Streptophyta</taxon>
        <taxon>Embryophyta</taxon>
        <taxon>Tracheophyta</taxon>
        <taxon>Spermatophyta</taxon>
        <taxon>Magnoliopsida</taxon>
        <taxon>eudicotyledons</taxon>
        <taxon>Gunneridae</taxon>
        <taxon>Pentapetalae</taxon>
        <taxon>asterids</taxon>
        <taxon>campanulids</taxon>
        <taxon>Asterales</taxon>
        <taxon>Asteraceae</taxon>
        <taxon>Asteroideae</taxon>
        <taxon>Anthemideae</taxon>
        <taxon>Anthemidinae</taxon>
        <taxon>Tanacetum</taxon>
    </lineage>
</organism>
<dbReference type="EMBL" id="BKCJ011135860">
    <property type="protein sequence ID" value="GFC92127.1"/>
    <property type="molecule type" value="Genomic_DNA"/>
</dbReference>
<sequence>ADFTNLIAGLDKMVLDDAPVLAIDEFLFWKSSELLSIADEGLL</sequence>